<comment type="caution">
    <text evidence="2">The sequence shown here is derived from an EMBL/GenBank/DDBJ whole genome shotgun (WGS) entry which is preliminary data.</text>
</comment>
<gene>
    <name evidence="2" type="ORF">PCOR1329_LOCUS35549</name>
</gene>
<proteinExistence type="predicted"/>
<sequence length="259" mass="27370">MAHRPARHSYWDALCWLRRAGSYLPGGQGARSPSGSEPCSLCEAPPRAASQRVREAQGGPPPAGRAPGRQGGPRMAARQLTFRQESDMRWAFRIVAGQPGARALDRDEARAWFRCLGFAAPASELDALLDGPAPGLRPRPGAPAAPAAPPGGRGWGLAELRELHAQALQAYGEGKCDLEGLADALDEACDAAGRPSLGALREVALQRAPAGARLDPELSEEAVRIVGGEWKSDPGNRFVGLASKRAKEAFVLAVAEHLK</sequence>
<dbReference type="Proteomes" id="UP001189429">
    <property type="component" value="Unassembled WGS sequence"/>
</dbReference>
<reference evidence="2" key="1">
    <citation type="submission" date="2023-10" db="EMBL/GenBank/DDBJ databases">
        <authorList>
            <person name="Chen Y."/>
            <person name="Shah S."/>
            <person name="Dougan E. K."/>
            <person name="Thang M."/>
            <person name="Chan C."/>
        </authorList>
    </citation>
    <scope>NUCLEOTIDE SEQUENCE [LARGE SCALE GENOMIC DNA]</scope>
</reference>
<evidence type="ECO:0000313" key="2">
    <source>
        <dbReference type="EMBL" id="CAK0840007.1"/>
    </source>
</evidence>
<protein>
    <submittedName>
        <fullName evidence="2">Uncharacterized protein</fullName>
    </submittedName>
</protein>
<organism evidence="2 3">
    <name type="scientific">Prorocentrum cordatum</name>
    <dbReference type="NCBI Taxonomy" id="2364126"/>
    <lineage>
        <taxon>Eukaryota</taxon>
        <taxon>Sar</taxon>
        <taxon>Alveolata</taxon>
        <taxon>Dinophyceae</taxon>
        <taxon>Prorocentrales</taxon>
        <taxon>Prorocentraceae</taxon>
        <taxon>Prorocentrum</taxon>
    </lineage>
</organism>
<feature type="compositionally biased region" description="Low complexity" evidence="1">
    <location>
        <begin position="65"/>
        <end position="75"/>
    </location>
</feature>
<feature type="region of interest" description="Disordered" evidence="1">
    <location>
        <begin position="26"/>
        <end position="75"/>
    </location>
</feature>
<dbReference type="EMBL" id="CAUYUJ010014341">
    <property type="protein sequence ID" value="CAK0840007.1"/>
    <property type="molecule type" value="Genomic_DNA"/>
</dbReference>
<keyword evidence="3" id="KW-1185">Reference proteome</keyword>
<evidence type="ECO:0000256" key="1">
    <source>
        <dbReference type="SAM" id="MobiDB-lite"/>
    </source>
</evidence>
<accession>A0ABN9T4Q2</accession>
<feature type="compositionally biased region" description="Pro residues" evidence="1">
    <location>
        <begin position="135"/>
        <end position="149"/>
    </location>
</feature>
<evidence type="ECO:0000313" key="3">
    <source>
        <dbReference type="Proteomes" id="UP001189429"/>
    </source>
</evidence>
<feature type="region of interest" description="Disordered" evidence="1">
    <location>
        <begin position="132"/>
        <end position="153"/>
    </location>
</feature>
<name>A0ABN9T4Q2_9DINO</name>